<dbReference type="AlphaFoldDB" id="A0A6C0K1B7"/>
<organism evidence="1">
    <name type="scientific">viral metagenome</name>
    <dbReference type="NCBI Taxonomy" id="1070528"/>
    <lineage>
        <taxon>unclassified sequences</taxon>
        <taxon>metagenomes</taxon>
        <taxon>organismal metagenomes</taxon>
    </lineage>
</organism>
<dbReference type="EMBL" id="MN740746">
    <property type="protein sequence ID" value="QHU09844.1"/>
    <property type="molecule type" value="Genomic_DNA"/>
</dbReference>
<sequence>MTAPEDDFITADLRDFLTWPPLEKPDEKIYIFRIDELLPKYGWRTIKKPRTATWRK</sequence>
<reference evidence="1" key="1">
    <citation type="journal article" date="2020" name="Nature">
        <title>Giant virus diversity and host interactions through global metagenomics.</title>
        <authorList>
            <person name="Schulz F."/>
            <person name="Roux S."/>
            <person name="Paez-Espino D."/>
            <person name="Jungbluth S."/>
            <person name="Walsh D.A."/>
            <person name="Denef V.J."/>
            <person name="McMahon K.D."/>
            <person name="Konstantinidis K.T."/>
            <person name="Eloe-Fadrosh E.A."/>
            <person name="Kyrpides N.C."/>
            <person name="Woyke T."/>
        </authorList>
    </citation>
    <scope>NUCLEOTIDE SEQUENCE</scope>
    <source>
        <strain evidence="1">GVMAG-S-1101164-164</strain>
    </source>
</reference>
<protein>
    <submittedName>
        <fullName evidence="1">Uncharacterized protein</fullName>
    </submittedName>
</protein>
<name>A0A6C0K1B7_9ZZZZ</name>
<proteinExistence type="predicted"/>
<accession>A0A6C0K1B7</accession>
<evidence type="ECO:0000313" key="1">
    <source>
        <dbReference type="EMBL" id="QHU09844.1"/>
    </source>
</evidence>